<dbReference type="Gene3D" id="2.60.120.920">
    <property type="match status" value="1"/>
</dbReference>
<organism evidence="9 10">
    <name type="scientific">Columba livia</name>
    <name type="common">Rock dove</name>
    <dbReference type="NCBI Taxonomy" id="8932"/>
    <lineage>
        <taxon>Eukaryota</taxon>
        <taxon>Metazoa</taxon>
        <taxon>Chordata</taxon>
        <taxon>Craniata</taxon>
        <taxon>Vertebrata</taxon>
        <taxon>Euteleostomi</taxon>
        <taxon>Archelosauria</taxon>
        <taxon>Archosauria</taxon>
        <taxon>Dinosauria</taxon>
        <taxon>Saurischia</taxon>
        <taxon>Theropoda</taxon>
        <taxon>Coelurosauria</taxon>
        <taxon>Aves</taxon>
        <taxon>Neognathae</taxon>
        <taxon>Neoaves</taxon>
        <taxon>Columbimorphae</taxon>
        <taxon>Columbiformes</taxon>
        <taxon>Columbidae</taxon>
        <taxon>Columba</taxon>
    </lineage>
</organism>
<keyword evidence="5" id="KW-0175">Coiled coil</keyword>
<dbReference type="SUPFAM" id="SSF49899">
    <property type="entry name" value="Concanavalin A-like lectins/glucanases"/>
    <property type="match status" value="1"/>
</dbReference>
<dbReference type="InterPro" id="IPR017907">
    <property type="entry name" value="Znf_RING_CS"/>
</dbReference>
<reference evidence="9 10" key="1">
    <citation type="journal article" date="2013" name="Science">
        <title>Genomic diversity and evolution of the head crest in the rock pigeon.</title>
        <authorList>
            <person name="Shapiro M.D."/>
            <person name="Kronenberg Z."/>
            <person name="Li C."/>
            <person name="Domyan E.T."/>
            <person name="Pan H."/>
            <person name="Campbell M."/>
            <person name="Tan H."/>
            <person name="Huff C.D."/>
            <person name="Hu H."/>
            <person name="Vickrey A.I."/>
            <person name="Nielsen S.C."/>
            <person name="Stringham S.A."/>
            <person name="Hu H."/>
            <person name="Willerslev E."/>
            <person name="Gilbert M.T."/>
            <person name="Yandell M."/>
            <person name="Zhang G."/>
            <person name="Wang J."/>
        </authorList>
    </citation>
    <scope>NUCLEOTIDE SEQUENCE [LARGE SCALE GENOMIC DNA]</scope>
    <source>
        <tissue evidence="9">Blood</tissue>
    </source>
</reference>
<dbReference type="Proteomes" id="UP000053872">
    <property type="component" value="Unassembled WGS sequence"/>
</dbReference>
<dbReference type="Gene3D" id="3.30.40.10">
    <property type="entry name" value="Zinc/RING finger domain, C3HC4 (zinc finger)"/>
    <property type="match status" value="1"/>
</dbReference>
<dbReference type="CDD" id="cd19802">
    <property type="entry name" value="Bbox1_TRIM8-like"/>
    <property type="match status" value="1"/>
</dbReference>
<dbReference type="PANTHER" id="PTHR25465">
    <property type="entry name" value="B-BOX DOMAIN CONTAINING"/>
    <property type="match status" value="1"/>
</dbReference>
<dbReference type="InterPro" id="IPR027370">
    <property type="entry name" value="Znf-RING_euk"/>
</dbReference>
<dbReference type="SUPFAM" id="SSF57845">
    <property type="entry name" value="B-box zinc-binding domain"/>
    <property type="match status" value="1"/>
</dbReference>
<proteinExistence type="predicted"/>
<dbReference type="PANTHER" id="PTHR25465:SF77">
    <property type="entry name" value="E3 UBIQUITIN_ISG15 LIGASE TRIM25"/>
    <property type="match status" value="1"/>
</dbReference>
<keyword evidence="3" id="KW-0862">Zinc</keyword>
<dbReference type="InterPro" id="IPR001841">
    <property type="entry name" value="Znf_RING"/>
</dbReference>
<comment type="caution">
    <text evidence="9">The sequence shown here is derived from an EMBL/GenBank/DDBJ whole genome shotgun (WGS) entry which is preliminary data.</text>
</comment>
<evidence type="ECO:0000256" key="6">
    <source>
        <dbReference type="SAM" id="MobiDB-lite"/>
    </source>
</evidence>
<sequence length="525" mass="59068">MTRPTALAGLAEELTCPICLDIYSTPVSLSCGHSFCKQCVQQSRQLRPQGPFRCPLCHSQADPAAELQPNVQLRSIVEKFLDAPTQEKKENGEMESEDEDKSSGPEDGVILCDSCLQDPQPAVKTCLTCEASLCQAHLSKHRTKTHLKDHVLVEPCDAQVLAERRCHQHSKLLECYCKTDSVCICVMCCVTSSHKNHEIIPLEEAFGQVQKAFPETLKALQEREAVLNQSIAEESLRRNWLESLFEQMQLQLENTKAEVLRALRQNEEQQLSKIQTQIQKHQEEKDAASRDIQELNVLKHQKDMLLFTKAFEAIRTRKRNAVPTTAGVTLPTPPVILDELTTDTNLRLFQQFLSDMNASFKEPPVCEHLTVSVRQLNGFNSNATRVCAPSSTPYAFTNNQRAREQVQSNQSFSGGRHFWEVDTSNATGWKLGIVQQSVECYLQTFVDRLRVFKGQTMIADKGCPVALKVVRVELDCRRNVLSFYNASVKDGDPAESLRLVEMLSIPSSYPAYAIFYTSGGYLQLL</sequence>
<dbReference type="SMART" id="SM00184">
    <property type="entry name" value="RING"/>
    <property type="match status" value="1"/>
</dbReference>
<keyword evidence="2 4" id="KW-0863">Zinc-finger</keyword>
<feature type="domain" description="RING-type" evidence="7">
    <location>
        <begin position="16"/>
        <end position="58"/>
    </location>
</feature>
<gene>
    <name evidence="9" type="ORF">A306_00010989</name>
</gene>
<dbReference type="InParanoid" id="A0A2I0LT99"/>
<feature type="coiled-coil region" evidence="5">
    <location>
        <begin position="245"/>
        <end position="298"/>
    </location>
</feature>
<feature type="region of interest" description="Disordered" evidence="6">
    <location>
        <begin position="82"/>
        <end position="105"/>
    </location>
</feature>
<evidence type="ECO:0000256" key="5">
    <source>
        <dbReference type="SAM" id="Coils"/>
    </source>
</evidence>
<dbReference type="GO" id="GO:0008270">
    <property type="term" value="F:zinc ion binding"/>
    <property type="evidence" value="ECO:0007669"/>
    <property type="project" value="UniProtKB-KW"/>
</dbReference>
<evidence type="ECO:0000313" key="9">
    <source>
        <dbReference type="EMBL" id="PKK20646.1"/>
    </source>
</evidence>
<evidence type="ECO:0000259" key="7">
    <source>
        <dbReference type="PROSITE" id="PS50089"/>
    </source>
</evidence>
<dbReference type="Gene3D" id="4.10.830.40">
    <property type="match status" value="1"/>
</dbReference>
<keyword evidence="1" id="KW-0479">Metal-binding</keyword>
<feature type="compositionally biased region" description="Basic and acidic residues" evidence="6">
    <location>
        <begin position="82"/>
        <end position="92"/>
    </location>
</feature>
<dbReference type="Pfam" id="PF13445">
    <property type="entry name" value="zf-RING_UBOX"/>
    <property type="match status" value="1"/>
</dbReference>
<dbReference type="SUPFAM" id="SSF57850">
    <property type="entry name" value="RING/U-box"/>
    <property type="match status" value="1"/>
</dbReference>
<dbReference type="PROSITE" id="PS50119">
    <property type="entry name" value="ZF_BBOX"/>
    <property type="match status" value="1"/>
</dbReference>
<evidence type="ECO:0000259" key="8">
    <source>
        <dbReference type="PROSITE" id="PS50119"/>
    </source>
</evidence>
<accession>A0A2I0LT99</accession>
<dbReference type="SMART" id="SM00336">
    <property type="entry name" value="BBOX"/>
    <property type="match status" value="2"/>
</dbReference>
<dbReference type="EMBL" id="AKCR02000104">
    <property type="protein sequence ID" value="PKK20646.1"/>
    <property type="molecule type" value="Genomic_DNA"/>
</dbReference>
<evidence type="ECO:0000256" key="2">
    <source>
        <dbReference type="ARBA" id="ARBA00022771"/>
    </source>
</evidence>
<feature type="domain" description="B box-type" evidence="8">
    <location>
        <begin position="161"/>
        <end position="202"/>
    </location>
</feature>
<dbReference type="Pfam" id="PF22586">
    <property type="entry name" value="ANCHR-like_BBOX"/>
    <property type="match status" value="1"/>
</dbReference>
<dbReference type="Gene3D" id="3.30.160.60">
    <property type="entry name" value="Classic Zinc Finger"/>
    <property type="match status" value="1"/>
</dbReference>
<keyword evidence="9" id="KW-0436">Ligase</keyword>
<dbReference type="Pfam" id="PF00643">
    <property type="entry name" value="zf-B_box"/>
    <property type="match status" value="1"/>
</dbReference>
<dbReference type="STRING" id="8932.A0A2I0LT99"/>
<dbReference type="PROSITE" id="PS50089">
    <property type="entry name" value="ZF_RING_2"/>
    <property type="match status" value="1"/>
</dbReference>
<protein>
    <submittedName>
        <fullName evidence="9">E3 ubiquitin/ISG15 ligase TRIM25</fullName>
    </submittedName>
</protein>
<keyword evidence="10" id="KW-1185">Reference proteome</keyword>
<dbReference type="CDD" id="cd19769">
    <property type="entry name" value="Bbox2_TRIM16-like"/>
    <property type="match status" value="1"/>
</dbReference>
<dbReference type="GO" id="GO:0016874">
    <property type="term" value="F:ligase activity"/>
    <property type="evidence" value="ECO:0007669"/>
    <property type="project" value="UniProtKB-KW"/>
</dbReference>
<name>A0A2I0LT99_COLLI</name>
<evidence type="ECO:0000256" key="1">
    <source>
        <dbReference type="ARBA" id="ARBA00022723"/>
    </source>
</evidence>
<dbReference type="InterPro" id="IPR000315">
    <property type="entry name" value="Znf_B-box"/>
</dbReference>
<evidence type="ECO:0000256" key="3">
    <source>
        <dbReference type="ARBA" id="ARBA00022833"/>
    </source>
</evidence>
<evidence type="ECO:0000256" key="4">
    <source>
        <dbReference type="PROSITE-ProRule" id="PRU00024"/>
    </source>
</evidence>
<dbReference type="InterPro" id="IPR013083">
    <property type="entry name" value="Znf_RING/FYVE/PHD"/>
</dbReference>
<dbReference type="PROSITE" id="PS00518">
    <property type="entry name" value="ZF_RING_1"/>
    <property type="match status" value="1"/>
</dbReference>
<dbReference type="InterPro" id="IPR051051">
    <property type="entry name" value="E3_ubiq-ligase_TRIM/RNF"/>
</dbReference>
<evidence type="ECO:0000313" key="10">
    <source>
        <dbReference type="Proteomes" id="UP000053872"/>
    </source>
</evidence>
<dbReference type="InterPro" id="IPR043136">
    <property type="entry name" value="B30.2/SPRY_sf"/>
</dbReference>
<dbReference type="AlphaFoldDB" id="A0A2I0LT99"/>
<dbReference type="InterPro" id="IPR013320">
    <property type="entry name" value="ConA-like_dom_sf"/>
</dbReference>